<feature type="coiled-coil region" evidence="14">
    <location>
        <begin position="367"/>
        <end position="394"/>
    </location>
</feature>
<evidence type="ECO:0000256" key="13">
    <source>
        <dbReference type="ARBA" id="ARBA00023136"/>
    </source>
</evidence>
<dbReference type="SMART" id="SM00387">
    <property type="entry name" value="HATPase_c"/>
    <property type="match status" value="1"/>
</dbReference>
<dbReference type="InterPro" id="IPR010559">
    <property type="entry name" value="Sig_transdc_His_kin_internal"/>
</dbReference>
<dbReference type="PROSITE" id="PS50109">
    <property type="entry name" value="HIS_KIN"/>
    <property type="match status" value="1"/>
</dbReference>
<keyword evidence="5" id="KW-0597">Phosphoprotein</keyword>
<dbReference type="PANTHER" id="PTHR34220:SF11">
    <property type="entry name" value="SENSOR PROTEIN KINASE HPTS"/>
    <property type="match status" value="1"/>
</dbReference>
<dbReference type="EMBL" id="QUBQ01000006">
    <property type="protein sequence ID" value="REK71238.1"/>
    <property type="molecule type" value="Genomic_DNA"/>
</dbReference>
<dbReference type="RefSeq" id="WP_116049255.1">
    <property type="nucleotide sequence ID" value="NZ_QUBQ01000006.1"/>
</dbReference>
<evidence type="ECO:0000256" key="12">
    <source>
        <dbReference type="ARBA" id="ARBA00023012"/>
    </source>
</evidence>
<evidence type="ECO:0000256" key="7">
    <source>
        <dbReference type="ARBA" id="ARBA00022692"/>
    </source>
</evidence>
<evidence type="ECO:0000256" key="15">
    <source>
        <dbReference type="SAM" id="Phobius"/>
    </source>
</evidence>
<keyword evidence="9 17" id="KW-0418">Kinase</keyword>
<proteinExistence type="predicted"/>
<dbReference type="PRINTS" id="PR00344">
    <property type="entry name" value="BCTRLSENSOR"/>
</dbReference>
<accession>A0A371P6T6</accession>
<keyword evidence="8" id="KW-0547">Nucleotide-binding</keyword>
<evidence type="ECO:0000256" key="3">
    <source>
        <dbReference type="ARBA" id="ARBA00012438"/>
    </source>
</evidence>
<evidence type="ECO:0000256" key="1">
    <source>
        <dbReference type="ARBA" id="ARBA00000085"/>
    </source>
</evidence>
<evidence type="ECO:0000256" key="8">
    <source>
        <dbReference type="ARBA" id="ARBA00022741"/>
    </source>
</evidence>
<sequence length="606" mass="69392">MIRMKHKMNLITLILLLMCIIIIPVLSQGYMLGKGAVKQVEVLYDKSVSSNMESLSISLDFYVNHIEDYIRTLSQDQELQRLLSRNENASISNKAVRDRLKSFNTAYRLRVPLYVQILNDQGEVFSDSVLHDTEVERFKQVVRGFKWPEERIPYDNNIMYRNVGANFHDLSSEHNALYFTKNIVQGNQALGLLNVEVNDSLFQRLLRKIQLNSSTLAFISQEDGELLISSEENDSHLQELSKNAISKAKKNGGEYESFYIKWNGQSYFCSVQNIPFLSWYLIALTPEEFLASPTKQLWNHTLTVTVASIVLISLILYIFTRKAMVPILNLSKSVRKIRFNDTVQGQNINLQFQYKGLEEIEILFSGIQQMVSRINEQMERIQTDEREKSNLELNLLLSQIKPHFLHNSINSIRWMAEMKGEKTIAQTLVNLSSMLNYTLGKSLTVWSTVGEEMDYVRSYIAFQEKRIFMKIETIWNVPKEVQSARILKLTLQPIVENAILHGFAYLDGITPQLTLSCVREEGQLRVEVTDNGAGIEEAAIAGMLQNDTDGTEDEERISGIGLKNVHRRLQLEYGTRYGIEIRSEIGKGTSVTLTFPYIDHNGGDSE</sequence>
<evidence type="ECO:0000256" key="11">
    <source>
        <dbReference type="ARBA" id="ARBA00022989"/>
    </source>
</evidence>
<dbReference type="InterPro" id="IPR036890">
    <property type="entry name" value="HATPase_C_sf"/>
</dbReference>
<dbReference type="Gene3D" id="3.30.450.20">
    <property type="entry name" value="PAS domain"/>
    <property type="match status" value="1"/>
</dbReference>
<evidence type="ECO:0000256" key="6">
    <source>
        <dbReference type="ARBA" id="ARBA00022679"/>
    </source>
</evidence>
<evidence type="ECO:0000256" key="9">
    <source>
        <dbReference type="ARBA" id="ARBA00022777"/>
    </source>
</evidence>
<dbReference type="Pfam" id="PF02518">
    <property type="entry name" value="HATPase_c"/>
    <property type="match status" value="1"/>
</dbReference>
<name>A0A371P6T6_9BACL</name>
<dbReference type="InterPro" id="IPR003594">
    <property type="entry name" value="HATPase_dom"/>
</dbReference>
<dbReference type="InterPro" id="IPR050640">
    <property type="entry name" value="Bact_2-comp_sensor_kinase"/>
</dbReference>
<keyword evidence="6" id="KW-0808">Transferase</keyword>
<evidence type="ECO:0000259" key="16">
    <source>
        <dbReference type="PROSITE" id="PS50109"/>
    </source>
</evidence>
<dbReference type="Proteomes" id="UP000261905">
    <property type="component" value="Unassembled WGS sequence"/>
</dbReference>
<keyword evidence="7 15" id="KW-0812">Transmembrane</keyword>
<keyword evidence="12" id="KW-0902">Two-component regulatory system</keyword>
<gene>
    <name evidence="17" type="ORF">DX130_22605</name>
</gene>
<keyword evidence="14" id="KW-0175">Coiled coil</keyword>
<keyword evidence="13 15" id="KW-0472">Membrane</keyword>
<keyword evidence="10" id="KW-0067">ATP-binding</keyword>
<keyword evidence="11 15" id="KW-1133">Transmembrane helix</keyword>
<dbReference type="Gene3D" id="6.10.340.10">
    <property type="match status" value="1"/>
</dbReference>
<evidence type="ECO:0000313" key="17">
    <source>
        <dbReference type="EMBL" id="REK71238.1"/>
    </source>
</evidence>
<reference evidence="17 18" key="1">
    <citation type="submission" date="2018-08" db="EMBL/GenBank/DDBJ databases">
        <title>Paenibacillus sp. M4BSY-1, whole genome shotgun sequence.</title>
        <authorList>
            <person name="Tuo L."/>
        </authorList>
    </citation>
    <scope>NUCLEOTIDE SEQUENCE [LARGE SCALE GENOMIC DNA]</scope>
    <source>
        <strain evidence="17 18">M4BSY-1</strain>
    </source>
</reference>
<evidence type="ECO:0000256" key="2">
    <source>
        <dbReference type="ARBA" id="ARBA00004651"/>
    </source>
</evidence>
<dbReference type="PANTHER" id="PTHR34220">
    <property type="entry name" value="SENSOR HISTIDINE KINASE YPDA"/>
    <property type="match status" value="1"/>
</dbReference>
<evidence type="ECO:0000256" key="10">
    <source>
        <dbReference type="ARBA" id="ARBA00022840"/>
    </source>
</evidence>
<comment type="subcellular location">
    <subcellularLocation>
        <location evidence="2">Cell membrane</location>
        <topology evidence="2">Multi-pass membrane protein</topology>
    </subcellularLocation>
</comment>
<feature type="domain" description="Histidine kinase" evidence="16">
    <location>
        <begin position="491"/>
        <end position="599"/>
    </location>
</feature>
<dbReference type="EC" id="2.7.13.3" evidence="3"/>
<dbReference type="GO" id="GO:0005524">
    <property type="term" value="F:ATP binding"/>
    <property type="evidence" value="ECO:0007669"/>
    <property type="project" value="UniProtKB-KW"/>
</dbReference>
<dbReference type="SUPFAM" id="SSF55874">
    <property type="entry name" value="ATPase domain of HSP90 chaperone/DNA topoisomerase II/histidine kinase"/>
    <property type="match status" value="1"/>
</dbReference>
<evidence type="ECO:0000256" key="5">
    <source>
        <dbReference type="ARBA" id="ARBA00022553"/>
    </source>
</evidence>
<dbReference type="AlphaFoldDB" id="A0A371P6T6"/>
<protein>
    <recommendedName>
        <fullName evidence="3">histidine kinase</fullName>
        <ecNumber evidence="3">2.7.13.3</ecNumber>
    </recommendedName>
</protein>
<dbReference type="OrthoDB" id="2494986at2"/>
<evidence type="ECO:0000256" key="14">
    <source>
        <dbReference type="SAM" id="Coils"/>
    </source>
</evidence>
<dbReference type="GO" id="GO:0000155">
    <property type="term" value="F:phosphorelay sensor kinase activity"/>
    <property type="evidence" value="ECO:0007669"/>
    <property type="project" value="InterPro"/>
</dbReference>
<dbReference type="InterPro" id="IPR005467">
    <property type="entry name" value="His_kinase_dom"/>
</dbReference>
<dbReference type="Pfam" id="PF06580">
    <property type="entry name" value="His_kinase"/>
    <property type="match status" value="1"/>
</dbReference>
<comment type="caution">
    <text evidence="17">The sequence shown here is derived from an EMBL/GenBank/DDBJ whole genome shotgun (WGS) entry which is preliminary data.</text>
</comment>
<dbReference type="Gene3D" id="3.30.565.10">
    <property type="entry name" value="Histidine kinase-like ATPase, C-terminal domain"/>
    <property type="match status" value="1"/>
</dbReference>
<dbReference type="InterPro" id="IPR004358">
    <property type="entry name" value="Sig_transdc_His_kin-like_C"/>
</dbReference>
<feature type="transmembrane region" description="Helical" evidence="15">
    <location>
        <begin position="297"/>
        <end position="319"/>
    </location>
</feature>
<evidence type="ECO:0000313" key="18">
    <source>
        <dbReference type="Proteomes" id="UP000261905"/>
    </source>
</evidence>
<keyword evidence="4" id="KW-1003">Cell membrane</keyword>
<organism evidence="17 18">
    <name type="scientific">Paenibacillus paeoniae</name>
    <dbReference type="NCBI Taxonomy" id="2292705"/>
    <lineage>
        <taxon>Bacteria</taxon>
        <taxon>Bacillati</taxon>
        <taxon>Bacillota</taxon>
        <taxon>Bacilli</taxon>
        <taxon>Bacillales</taxon>
        <taxon>Paenibacillaceae</taxon>
        <taxon>Paenibacillus</taxon>
    </lineage>
</organism>
<evidence type="ECO:0000256" key="4">
    <source>
        <dbReference type="ARBA" id="ARBA00022475"/>
    </source>
</evidence>
<comment type="catalytic activity">
    <reaction evidence="1">
        <text>ATP + protein L-histidine = ADP + protein N-phospho-L-histidine.</text>
        <dbReference type="EC" id="2.7.13.3"/>
    </reaction>
</comment>
<keyword evidence="18" id="KW-1185">Reference proteome</keyword>
<dbReference type="GO" id="GO:0005886">
    <property type="term" value="C:plasma membrane"/>
    <property type="evidence" value="ECO:0007669"/>
    <property type="project" value="UniProtKB-SubCell"/>
</dbReference>